<gene>
    <name evidence="4" type="ORF">E8A74_08515</name>
</gene>
<dbReference type="GO" id="GO:0005509">
    <property type="term" value="F:calcium ion binding"/>
    <property type="evidence" value="ECO:0007669"/>
    <property type="project" value="InterPro"/>
</dbReference>
<feature type="chain" id="PRO_5020211480" description="OmpA family protein" evidence="3">
    <location>
        <begin position="26"/>
        <end position="523"/>
    </location>
</feature>
<comment type="caution">
    <text evidence="4">The sequence shown here is derived from an EMBL/GenBank/DDBJ whole genome shotgun (WGS) entry which is preliminary data.</text>
</comment>
<evidence type="ECO:0000256" key="3">
    <source>
        <dbReference type="SAM" id="SignalP"/>
    </source>
</evidence>
<feature type="signal peptide" evidence="3">
    <location>
        <begin position="1"/>
        <end position="25"/>
    </location>
</feature>
<evidence type="ECO:0000256" key="2">
    <source>
        <dbReference type="SAM" id="MobiDB-lite"/>
    </source>
</evidence>
<dbReference type="InterPro" id="IPR028974">
    <property type="entry name" value="TSP_type-3_rpt"/>
</dbReference>
<protein>
    <recommendedName>
        <fullName evidence="6">OmpA family protein</fullName>
    </recommendedName>
</protein>
<dbReference type="SUPFAM" id="SSF103088">
    <property type="entry name" value="OmpA-like"/>
    <property type="match status" value="1"/>
</dbReference>
<keyword evidence="1 3" id="KW-0732">Signal</keyword>
<evidence type="ECO:0000313" key="5">
    <source>
        <dbReference type="Proteomes" id="UP000309215"/>
    </source>
</evidence>
<proteinExistence type="predicted"/>
<dbReference type="InterPro" id="IPR036737">
    <property type="entry name" value="OmpA-like_sf"/>
</dbReference>
<dbReference type="RefSeq" id="WP_136928442.1">
    <property type="nucleotide sequence ID" value="NZ_SSMQ01000006.1"/>
</dbReference>
<dbReference type="GO" id="GO:0007155">
    <property type="term" value="P:cell adhesion"/>
    <property type="evidence" value="ECO:0007669"/>
    <property type="project" value="InterPro"/>
</dbReference>
<dbReference type="Proteomes" id="UP000309215">
    <property type="component" value="Unassembled WGS sequence"/>
</dbReference>
<evidence type="ECO:0000256" key="1">
    <source>
        <dbReference type="ARBA" id="ARBA00022729"/>
    </source>
</evidence>
<feature type="region of interest" description="Disordered" evidence="2">
    <location>
        <begin position="321"/>
        <end position="419"/>
    </location>
</feature>
<evidence type="ECO:0000313" key="4">
    <source>
        <dbReference type="EMBL" id="TKD10476.1"/>
    </source>
</evidence>
<feature type="compositionally biased region" description="Basic and acidic residues" evidence="2">
    <location>
        <begin position="354"/>
        <end position="371"/>
    </location>
</feature>
<dbReference type="InterPro" id="IPR003367">
    <property type="entry name" value="Thrombospondin_3-like_rpt"/>
</dbReference>
<feature type="compositionally biased region" description="Basic and acidic residues" evidence="2">
    <location>
        <begin position="330"/>
        <end position="340"/>
    </location>
</feature>
<name>A0A4U1JI96_9BACT</name>
<dbReference type="Pfam" id="PF02412">
    <property type="entry name" value="TSP_3"/>
    <property type="match status" value="1"/>
</dbReference>
<dbReference type="Gene3D" id="4.10.1080.10">
    <property type="entry name" value="TSP type-3 repeat"/>
    <property type="match status" value="1"/>
</dbReference>
<dbReference type="AlphaFoldDB" id="A0A4U1JI96"/>
<sequence>MRARQGWAGLFAFATGFSLAGSSSAQVNKARLDEGIRIDQLQPASPESPFLRALGPHEKGTNTIEFAFGLSFDYGMGLLKAVTIDGQGGETIAATPVQNALLAHVGGSITPLPWLTVDLALPVGLFLNGDLQESLDRYGVIIRQPETFGVGDLRAGLHFRPVDTKAFTFVAGARFWAPVGSTASFLSDKRLRAEVDLGVASEKGSFRWGCTAFVSPLFFIDVAGSDGERIALACAAQLRAASFLWVGLEPSFAMFNQTHASVEEGKDPPSSIDLQIEPLASVRMAFGGMQVGLSGGPGFGGAAGAPGFRGVLSLAYVGGGKPKPMAPKGPSDRDLDKIPDAEDACPDAAGPDNADPKERGCPSTDKDGDGIRDEEDACPQSPGVKHASAEANGCPDVDNDQLPEPVDKCPTEPGPAPEGCPKYARLKGESFEIKPPIKFSTGDQLTPEGQAALEEIAATMRANPKIEQVSVSLGTKGVSADLSDRRAQAIIFVLRSGSLDSNRYELVLRDDLRAGTVQARIIK</sequence>
<keyword evidence="5" id="KW-1185">Reference proteome</keyword>
<accession>A0A4U1JI96</accession>
<dbReference type="SUPFAM" id="SSF103647">
    <property type="entry name" value="TSP type-3 repeat"/>
    <property type="match status" value="1"/>
</dbReference>
<evidence type="ECO:0008006" key="6">
    <source>
        <dbReference type="Google" id="ProtNLM"/>
    </source>
</evidence>
<dbReference type="EMBL" id="SSMQ01000006">
    <property type="protein sequence ID" value="TKD10476.1"/>
    <property type="molecule type" value="Genomic_DNA"/>
</dbReference>
<organism evidence="4 5">
    <name type="scientific">Polyangium fumosum</name>
    <dbReference type="NCBI Taxonomy" id="889272"/>
    <lineage>
        <taxon>Bacteria</taxon>
        <taxon>Pseudomonadati</taxon>
        <taxon>Myxococcota</taxon>
        <taxon>Polyangia</taxon>
        <taxon>Polyangiales</taxon>
        <taxon>Polyangiaceae</taxon>
        <taxon>Polyangium</taxon>
    </lineage>
</organism>
<dbReference type="Gene3D" id="3.30.1330.60">
    <property type="entry name" value="OmpA-like domain"/>
    <property type="match status" value="1"/>
</dbReference>
<reference evidence="4 5" key="1">
    <citation type="submission" date="2019-04" db="EMBL/GenBank/DDBJ databases">
        <authorList>
            <person name="Li Y."/>
            <person name="Wang J."/>
        </authorList>
    </citation>
    <scope>NUCLEOTIDE SEQUENCE [LARGE SCALE GENOMIC DNA]</scope>
    <source>
        <strain evidence="4 5">DSM 14668</strain>
    </source>
</reference>
<dbReference type="OrthoDB" id="5485167at2"/>